<feature type="compositionally biased region" description="Polar residues" evidence="9">
    <location>
        <begin position="390"/>
        <end position="404"/>
    </location>
</feature>
<dbReference type="Gene3D" id="2.30.29.30">
    <property type="entry name" value="Pleckstrin-homology domain (PH domain)/Phosphotyrosine-binding domain (PTB)"/>
    <property type="match status" value="1"/>
</dbReference>
<comment type="caution">
    <text evidence="11">The sequence shown here is derived from an EMBL/GenBank/DDBJ whole genome shotgun (WGS) entry which is preliminary data.</text>
</comment>
<dbReference type="GO" id="GO:0006897">
    <property type="term" value="P:endocytosis"/>
    <property type="evidence" value="ECO:0007669"/>
    <property type="project" value="TreeGrafter"/>
</dbReference>
<dbReference type="Gene3D" id="2.40.160.120">
    <property type="match status" value="1"/>
</dbReference>
<dbReference type="InterPro" id="IPR001849">
    <property type="entry name" value="PH_domain"/>
</dbReference>
<dbReference type="SUPFAM" id="SSF144000">
    <property type="entry name" value="Oxysterol-binding protein-like"/>
    <property type="match status" value="1"/>
</dbReference>
<dbReference type="SMART" id="SM00248">
    <property type="entry name" value="ANK"/>
    <property type="match status" value="2"/>
</dbReference>
<feature type="region of interest" description="Disordered" evidence="9">
    <location>
        <begin position="949"/>
        <end position="1083"/>
    </location>
</feature>
<accession>A0A1Q2YB89</accession>
<dbReference type="GO" id="GO:0097038">
    <property type="term" value="C:perinuclear endoplasmic reticulum"/>
    <property type="evidence" value="ECO:0007669"/>
    <property type="project" value="TreeGrafter"/>
</dbReference>
<reference evidence="11 12" key="1">
    <citation type="submission" date="2016-08" db="EMBL/GenBank/DDBJ databases">
        <title>Whole genome shotgun sequence of Pichia membranifaciens KS47-1.</title>
        <authorList>
            <person name="Konishi M."/>
            <person name="Ishida M."/>
            <person name="Arakawa T."/>
            <person name="Kato Y."/>
            <person name="Horiuchi J."/>
        </authorList>
    </citation>
    <scope>NUCLEOTIDE SEQUENCE [LARGE SCALE GENOMIC DNA]</scope>
    <source>
        <strain evidence="11 12">KS47-1</strain>
    </source>
</reference>
<evidence type="ECO:0000256" key="1">
    <source>
        <dbReference type="ARBA" id="ARBA00008842"/>
    </source>
</evidence>
<dbReference type="Pfam" id="PF12796">
    <property type="entry name" value="Ank_2"/>
    <property type="match status" value="1"/>
</dbReference>
<dbReference type="PANTHER" id="PTHR10972:SF205">
    <property type="entry name" value="OXYSTEROL-BINDING PROTEIN 1"/>
    <property type="match status" value="1"/>
</dbReference>
<organism evidence="11 12">
    <name type="scientific">Pichia membranifaciens</name>
    <dbReference type="NCBI Taxonomy" id="4926"/>
    <lineage>
        <taxon>Eukaryota</taxon>
        <taxon>Fungi</taxon>
        <taxon>Dikarya</taxon>
        <taxon>Ascomycota</taxon>
        <taxon>Saccharomycotina</taxon>
        <taxon>Pichiomycetes</taxon>
        <taxon>Pichiales</taxon>
        <taxon>Pichiaceae</taxon>
        <taxon>Pichia</taxon>
    </lineage>
</organism>
<feature type="domain" description="PH" evidence="10">
    <location>
        <begin position="240"/>
        <end position="341"/>
    </location>
</feature>
<evidence type="ECO:0000256" key="9">
    <source>
        <dbReference type="SAM" id="MobiDB-lite"/>
    </source>
</evidence>
<dbReference type="SUPFAM" id="SSF48403">
    <property type="entry name" value="Ankyrin repeat"/>
    <property type="match status" value="1"/>
</dbReference>
<dbReference type="FunFam" id="2.40.160.120:FF:000001">
    <property type="entry name" value="Oxysterol-binding protein"/>
    <property type="match status" value="1"/>
</dbReference>
<feature type="repeat" description="ANK" evidence="6">
    <location>
        <begin position="70"/>
        <end position="92"/>
    </location>
</feature>
<feature type="coiled-coil region" evidence="8">
    <location>
        <begin position="772"/>
        <end position="806"/>
    </location>
</feature>
<proteinExistence type="inferred from homology"/>
<keyword evidence="12" id="KW-1185">Reference proteome</keyword>
<dbReference type="SMART" id="SM00233">
    <property type="entry name" value="PH"/>
    <property type="match status" value="1"/>
</dbReference>
<dbReference type="Pfam" id="PF01237">
    <property type="entry name" value="Oxysterol_BP"/>
    <property type="match status" value="1"/>
</dbReference>
<feature type="compositionally biased region" description="Acidic residues" evidence="9">
    <location>
        <begin position="919"/>
        <end position="936"/>
    </location>
</feature>
<feature type="compositionally biased region" description="Acidic residues" evidence="9">
    <location>
        <begin position="662"/>
        <end position="677"/>
    </location>
</feature>
<name>A0A1Q2YB89_9ASCO</name>
<dbReference type="PANTHER" id="PTHR10972">
    <property type="entry name" value="OXYSTEROL-BINDING PROTEIN-RELATED"/>
    <property type="match status" value="1"/>
</dbReference>
<evidence type="ECO:0000256" key="6">
    <source>
        <dbReference type="PROSITE-ProRule" id="PRU00023"/>
    </source>
</evidence>
<feature type="compositionally biased region" description="Low complexity" evidence="9">
    <location>
        <begin position="1031"/>
        <end position="1044"/>
    </location>
</feature>
<keyword evidence="8" id="KW-0175">Coiled coil</keyword>
<comment type="similarity">
    <text evidence="1 7">Belongs to the OSBP family.</text>
</comment>
<keyword evidence="6" id="KW-0040">ANK repeat</keyword>
<feature type="compositionally biased region" description="Polar residues" evidence="9">
    <location>
        <begin position="529"/>
        <end position="547"/>
    </location>
</feature>
<dbReference type="GO" id="GO:0030011">
    <property type="term" value="P:maintenance of cell polarity"/>
    <property type="evidence" value="ECO:0007669"/>
    <property type="project" value="TreeGrafter"/>
</dbReference>
<evidence type="ECO:0000313" key="11">
    <source>
        <dbReference type="EMBL" id="GAV26771.1"/>
    </source>
</evidence>
<dbReference type="GO" id="GO:0120009">
    <property type="term" value="P:intermembrane lipid transfer"/>
    <property type="evidence" value="ECO:0007669"/>
    <property type="project" value="UniProtKB-ARBA"/>
</dbReference>
<feature type="compositionally biased region" description="Basic and acidic residues" evidence="9">
    <location>
        <begin position="1000"/>
        <end position="1009"/>
    </location>
</feature>
<evidence type="ECO:0000313" key="12">
    <source>
        <dbReference type="Proteomes" id="UP000186136"/>
    </source>
</evidence>
<feature type="compositionally biased region" description="Basic and acidic residues" evidence="9">
    <location>
        <begin position="1066"/>
        <end position="1083"/>
    </location>
</feature>
<dbReference type="PROSITE" id="PS50003">
    <property type="entry name" value="PH_DOMAIN"/>
    <property type="match status" value="1"/>
</dbReference>
<dbReference type="Pfam" id="PF00169">
    <property type="entry name" value="PH"/>
    <property type="match status" value="1"/>
</dbReference>
<gene>
    <name evidence="11" type="ORF">PMKS-000227</name>
</gene>
<dbReference type="Gene3D" id="1.25.40.20">
    <property type="entry name" value="Ankyrin repeat-containing domain"/>
    <property type="match status" value="1"/>
</dbReference>
<feature type="region of interest" description="Disordered" evidence="9">
    <location>
        <begin position="811"/>
        <end position="837"/>
    </location>
</feature>
<dbReference type="GO" id="GO:0034727">
    <property type="term" value="P:piecemeal microautophagy of the nucleus"/>
    <property type="evidence" value="ECO:0007669"/>
    <property type="project" value="TreeGrafter"/>
</dbReference>
<evidence type="ECO:0000256" key="3">
    <source>
        <dbReference type="ARBA" id="ARBA00022553"/>
    </source>
</evidence>
<keyword evidence="5" id="KW-0446">Lipid-binding</keyword>
<evidence type="ECO:0000256" key="8">
    <source>
        <dbReference type="SAM" id="Coils"/>
    </source>
</evidence>
<dbReference type="GO" id="GO:0032934">
    <property type="term" value="F:sterol binding"/>
    <property type="evidence" value="ECO:0007669"/>
    <property type="project" value="TreeGrafter"/>
</dbReference>
<evidence type="ECO:0000259" key="10">
    <source>
        <dbReference type="PROSITE" id="PS50003"/>
    </source>
</evidence>
<dbReference type="EMBL" id="BDGI01000007">
    <property type="protein sequence ID" value="GAV26771.1"/>
    <property type="molecule type" value="Genomic_DNA"/>
</dbReference>
<keyword evidence="3" id="KW-0597">Phosphoprotein</keyword>
<evidence type="ECO:0000256" key="2">
    <source>
        <dbReference type="ARBA" id="ARBA00022448"/>
    </source>
</evidence>
<feature type="region of interest" description="Disordered" evidence="9">
    <location>
        <begin position="869"/>
        <end position="937"/>
    </location>
</feature>
<sequence>MKLKLLEVLRNNDNAKLLELVNQIDSDPSNYDLMKLKSELLLYAVQVGPLMINKFIVETGLADINTQDSDGNTALHLAAISNRNDVIEYLLSLPNINDCLYNKNLKQPIQCTTNVDTAQLMDYLRNKHIEQIASELRSGFESRDFELLDKLLTNPRDKELLDINGTDPVTGDTVLIEFVKKNDYDMVKFILDHGGDPFKRSLSGKLPEESTLDLEMKKIIEDSFTKQNIMDSTSHPQEGSPTCKGFLKKWTNFAGGYKLRWFVLDSEARLSYYKSPNDMNNTCRGLIHLAHAMLKVDSSENTKFEIIIQNPSDGSPVRWHLKAEHSTEAQKWIWVLQNAIRFAKDNLKKQRKSVMLSHILNEDLPAESSQHHNSNQHSGEYDDSEEQPRFPNSTLTGSHGSETSAVEHKPVNSIISNAHKASNEFKDLVRVTDSEADLPFHIHTNNLTKKEFSKNINMSPIENPIILQSTTNNNDDNIDNVENDDSDMNNNDMISSNHNLNIDNVRNTNISENENFDSLRNQVGPAPDRTSQYSNNIKPSSHDNPNTAEAHHYHHNRTPSIASNSSERSKNSSLAKKLYKKPLKQLSKIGRKTRDSFVVDHEGRESKEHKSSRHSSSSAANLSHSNASHASFASNSSSISSPDLRARNEFDTAYDSRVQNGDAEDDDEEEDDDDDDLSPSINQRNSANANTDLYVVRNQITIQLKTFKDFLDSSVHDNSISKGDLAEMSNGILATLNLLLNQEGDCINNKYNELVRRLEKQQKISSIWENSIKQLEYEIRERETKIVELEDKLKALKKSLRNSVSQLQHANSVYSSKGDQQLRGLPSERDHVSNATSAAALARQALTANMNKNIPPIPTSAPPFDAIKQQQEEKRALQQQQELQQRFQPQDNAAHNVDLSREPSYASQPTPFDPTLTEFLEESDGSEDEFFDAEESDVVKDMSVLERRETLRNRKNKQSKSLNSEDSFQPQEKQQTLQRQSTDQRQIPAVPTELPPPIPHEMDSEEHPSDQSNISPTDVAKGAALPTVTAESSQPEESSVQPSEATAVNNDASEEKVQISKPNFKPKTDSDGHYIVNKHDLTNETQSDRYEKILKEQSFEGYEDPLRLSLAPEDNRPKMSLWGVLKSLVGKDMTKMTLPVTFNEPTSLLQRNVEVIEYSDLLDKAAAMESSTLRLVYVATFAASEYASTVGRIAKPFNPLLGETFEYARPDKGYRCFVEQVSHHPPISALVAESPCWSYYGESNVKTKFLGRSFDIKHLGTWFCEVYPDAGVDCKNGQKSDKEVYSWRKVNNSVIGIIVGNPTIDNYGDMEIHNHMTGDYMKFNFKPRGWRASSAYEVKGEVFDSSGKLVYYVGGHWNSKIFCKPADDKNAERFLVWEAAPRKEMMFHLTNFAASLNAPQPHLLPKVACTDTRLRPDQRAMENGDYDLAAEEKNRVEEKQREVRRQRELKGEVYHPTFFNRSKHPVTGEEYWEYKNLYWRERMEGKLKDYNDIF</sequence>
<dbReference type="Gene3D" id="3.30.70.3490">
    <property type="match status" value="1"/>
</dbReference>
<dbReference type="PROSITE" id="PS50088">
    <property type="entry name" value="ANK_REPEAT"/>
    <property type="match status" value="1"/>
</dbReference>
<dbReference type="SUPFAM" id="SSF50729">
    <property type="entry name" value="PH domain-like"/>
    <property type="match status" value="1"/>
</dbReference>
<dbReference type="GO" id="GO:0005829">
    <property type="term" value="C:cytosol"/>
    <property type="evidence" value="ECO:0007669"/>
    <property type="project" value="TreeGrafter"/>
</dbReference>
<evidence type="ECO:0000256" key="7">
    <source>
        <dbReference type="RuleBase" id="RU003844"/>
    </source>
</evidence>
<dbReference type="InterPro" id="IPR037239">
    <property type="entry name" value="OSBP_sf"/>
</dbReference>
<keyword evidence="4" id="KW-0445">Lipid transport</keyword>
<feature type="compositionally biased region" description="Low complexity" evidence="9">
    <location>
        <begin position="877"/>
        <end position="890"/>
    </location>
</feature>
<dbReference type="InterPro" id="IPR011993">
    <property type="entry name" value="PH-like_dom_sf"/>
</dbReference>
<dbReference type="PROSITE" id="PS01013">
    <property type="entry name" value="OSBP"/>
    <property type="match status" value="1"/>
</dbReference>
<dbReference type="PROSITE" id="PS50297">
    <property type="entry name" value="ANK_REP_REGION"/>
    <property type="match status" value="1"/>
</dbReference>
<feature type="compositionally biased region" description="Low complexity" evidence="9">
    <location>
        <begin position="614"/>
        <end position="641"/>
    </location>
</feature>
<dbReference type="OrthoDB" id="1854502at2759"/>
<dbReference type="InterPro" id="IPR002110">
    <property type="entry name" value="Ankyrin_rpt"/>
</dbReference>
<dbReference type="GO" id="GO:0006887">
    <property type="term" value="P:exocytosis"/>
    <property type="evidence" value="ECO:0007669"/>
    <property type="project" value="TreeGrafter"/>
</dbReference>
<feature type="region of interest" description="Disordered" evidence="9">
    <location>
        <begin position="517"/>
        <end position="686"/>
    </location>
</feature>
<evidence type="ECO:0000256" key="5">
    <source>
        <dbReference type="ARBA" id="ARBA00023121"/>
    </source>
</evidence>
<dbReference type="GO" id="GO:0005635">
    <property type="term" value="C:nuclear envelope"/>
    <property type="evidence" value="ECO:0007669"/>
    <property type="project" value="TreeGrafter"/>
</dbReference>
<feature type="region of interest" description="Disordered" evidence="9">
    <location>
        <begin position="365"/>
        <end position="411"/>
    </location>
</feature>
<dbReference type="InterPro" id="IPR036770">
    <property type="entry name" value="Ankyrin_rpt-contain_sf"/>
</dbReference>
<feature type="compositionally biased region" description="Basic and acidic residues" evidence="9">
    <location>
        <begin position="592"/>
        <end position="609"/>
    </location>
</feature>
<feature type="compositionally biased region" description="Polar residues" evidence="9">
    <location>
        <begin position="959"/>
        <end position="985"/>
    </location>
</feature>
<evidence type="ECO:0000256" key="4">
    <source>
        <dbReference type="ARBA" id="ARBA00023055"/>
    </source>
</evidence>
<protein>
    <recommendedName>
        <fullName evidence="10">PH domain-containing protein</fullName>
    </recommendedName>
</protein>
<dbReference type="InterPro" id="IPR018494">
    <property type="entry name" value="Oxysterol-bd_CS"/>
</dbReference>
<dbReference type="Proteomes" id="UP000186136">
    <property type="component" value="Unassembled WGS sequence"/>
</dbReference>
<dbReference type="InterPro" id="IPR000648">
    <property type="entry name" value="Oxysterol-bd"/>
</dbReference>
<dbReference type="GO" id="GO:0005886">
    <property type="term" value="C:plasma membrane"/>
    <property type="evidence" value="ECO:0007669"/>
    <property type="project" value="TreeGrafter"/>
</dbReference>
<keyword evidence="2" id="KW-0813">Transport</keyword>